<evidence type="ECO:0000259" key="4">
    <source>
        <dbReference type="Pfam" id="PF00561"/>
    </source>
</evidence>
<sequence length="540" mass="57165">MRASKPVIAVAVISVLICLALVGTLVYRGAGLVMSVMGGSQVEQARADEVAAKSAEDFYRQKIHWGSCASSQVATGSARPADLRSYECATLYAPLDWDDPSGEQITLALGIHRSGKADAPILFFNLGGPGGAAVSALSRQVEDNLGTALVDHYDLLALDPRGVGASTPVKCLSDEQLDLYNAEGSILGKKAASGQTPEEIVAQAQAENAAVAAGCQKMSGELFGHIDTISAAKDFDMVRAVLGLDTIDYLGYSYGTFLGATYAELFPERVGRMVLDGAIDPAATVDEVYDMQMRGFEDSINHWIDSCLDSSACPLSGSHEQARSQLVDFLDSLDESPLETSDPERPLTRNLATTAIIGMLYSESTYAMITQALIPAIESRDGSQLLFVSDILSDRGDDGSYSSNGTEALMAVNNLDYGPAGTIEEWAKNADLIRSELPVFGDLAGYASAGLDKWPTSHAQRGPIAARGSAPIVVIGTTHDPATPYAMAKRLAQQLDSGILVTNEGWGHTAYDREANSCITGAVEDFFIGGVLPEDGLVCR</sequence>
<dbReference type="RefSeq" id="WP_184451518.1">
    <property type="nucleotide sequence ID" value="NZ_JACHMK010000001.1"/>
</dbReference>
<dbReference type="Proteomes" id="UP000617426">
    <property type="component" value="Unassembled WGS sequence"/>
</dbReference>
<accession>A0A923E2U2</accession>
<evidence type="ECO:0000256" key="2">
    <source>
        <dbReference type="ARBA" id="ARBA00022801"/>
    </source>
</evidence>
<dbReference type="AlphaFoldDB" id="A0A923E2U2"/>
<keyword evidence="6" id="KW-1185">Reference proteome</keyword>
<reference evidence="5" key="1">
    <citation type="submission" date="2020-08" db="EMBL/GenBank/DDBJ databases">
        <title>Sequencing the genomes of 1000 actinobacteria strains.</title>
        <authorList>
            <person name="Klenk H.-P."/>
        </authorList>
    </citation>
    <scope>NUCLEOTIDE SEQUENCE</scope>
    <source>
        <strain evidence="5">DSM 10695</strain>
    </source>
</reference>
<dbReference type="InterPro" id="IPR051601">
    <property type="entry name" value="Serine_prot/Carboxylest_S33"/>
</dbReference>
<dbReference type="Gene3D" id="3.40.50.1820">
    <property type="entry name" value="alpha/beta hydrolase"/>
    <property type="match status" value="1"/>
</dbReference>
<dbReference type="SUPFAM" id="SSF53474">
    <property type="entry name" value="alpha/beta-Hydrolases"/>
    <property type="match status" value="1"/>
</dbReference>
<protein>
    <submittedName>
        <fullName evidence="5">Pimeloyl-ACP methyl ester carboxylesterase</fullName>
    </submittedName>
</protein>
<gene>
    <name evidence="5" type="ORF">HD592_000423</name>
</gene>
<dbReference type="InterPro" id="IPR029058">
    <property type="entry name" value="AB_hydrolase_fold"/>
</dbReference>
<comment type="similarity">
    <text evidence="1">Belongs to the peptidase S33 family.</text>
</comment>
<keyword evidence="3" id="KW-0472">Membrane</keyword>
<name>A0A923E2U2_9ACTO</name>
<comment type="caution">
    <text evidence="5">The sequence shown here is derived from an EMBL/GenBank/DDBJ whole genome shotgun (WGS) entry which is preliminary data.</text>
</comment>
<keyword evidence="2" id="KW-0378">Hydrolase</keyword>
<evidence type="ECO:0000313" key="6">
    <source>
        <dbReference type="Proteomes" id="UP000617426"/>
    </source>
</evidence>
<dbReference type="PANTHER" id="PTHR43248:SF30">
    <property type="entry name" value="AB HYDROLASE-1 DOMAIN-CONTAINING PROTEIN"/>
    <property type="match status" value="1"/>
</dbReference>
<dbReference type="InterPro" id="IPR000073">
    <property type="entry name" value="AB_hydrolase_1"/>
</dbReference>
<dbReference type="Pfam" id="PF00561">
    <property type="entry name" value="Abhydrolase_1"/>
    <property type="match status" value="1"/>
</dbReference>
<dbReference type="PANTHER" id="PTHR43248">
    <property type="entry name" value="2-SUCCINYL-6-HYDROXY-2,4-CYCLOHEXADIENE-1-CARBOXYLATE SYNTHASE"/>
    <property type="match status" value="1"/>
</dbReference>
<proteinExistence type="inferred from homology"/>
<feature type="domain" description="AB hydrolase-1" evidence="4">
    <location>
        <begin position="127"/>
        <end position="512"/>
    </location>
</feature>
<keyword evidence="3" id="KW-0812">Transmembrane</keyword>
<evidence type="ECO:0000313" key="5">
    <source>
        <dbReference type="EMBL" id="MBB6333858.1"/>
    </source>
</evidence>
<dbReference type="GO" id="GO:0016787">
    <property type="term" value="F:hydrolase activity"/>
    <property type="evidence" value="ECO:0007669"/>
    <property type="project" value="UniProtKB-KW"/>
</dbReference>
<keyword evidence="3" id="KW-1133">Transmembrane helix</keyword>
<feature type="transmembrane region" description="Helical" evidence="3">
    <location>
        <begin position="7"/>
        <end position="27"/>
    </location>
</feature>
<organism evidence="5 6">
    <name type="scientific">Schaalia hyovaginalis</name>
    <dbReference type="NCBI Taxonomy" id="29316"/>
    <lineage>
        <taxon>Bacteria</taxon>
        <taxon>Bacillati</taxon>
        <taxon>Actinomycetota</taxon>
        <taxon>Actinomycetes</taxon>
        <taxon>Actinomycetales</taxon>
        <taxon>Actinomycetaceae</taxon>
        <taxon>Schaalia</taxon>
    </lineage>
</organism>
<evidence type="ECO:0000256" key="3">
    <source>
        <dbReference type="SAM" id="Phobius"/>
    </source>
</evidence>
<evidence type="ECO:0000256" key="1">
    <source>
        <dbReference type="ARBA" id="ARBA00010088"/>
    </source>
</evidence>
<dbReference type="EMBL" id="JACHMK010000001">
    <property type="protein sequence ID" value="MBB6333858.1"/>
    <property type="molecule type" value="Genomic_DNA"/>
</dbReference>